<gene>
    <name evidence="2" type="ORF">Din_008671</name>
</gene>
<dbReference type="SUPFAM" id="SSF56672">
    <property type="entry name" value="DNA/RNA polymerases"/>
    <property type="match status" value="1"/>
</dbReference>
<evidence type="ECO:0000259" key="1">
    <source>
        <dbReference type="Pfam" id="PF07727"/>
    </source>
</evidence>
<dbReference type="Pfam" id="PF07727">
    <property type="entry name" value="RVT_2"/>
    <property type="match status" value="1"/>
</dbReference>
<proteinExistence type="predicted"/>
<dbReference type="PANTHER" id="PTHR11439">
    <property type="entry name" value="GAG-POL-RELATED RETROTRANSPOSON"/>
    <property type="match status" value="1"/>
</dbReference>
<reference evidence="2" key="1">
    <citation type="submission" date="2019-08" db="EMBL/GenBank/DDBJ databases">
        <title>Reference gene set and small RNA set construction with multiple tissues from Davidia involucrata Baill.</title>
        <authorList>
            <person name="Yang H."/>
            <person name="Zhou C."/>
            <person name="Li G."/>
            <person name="Wang J."/>
            <person name="Gao P."/>
            <person name="Wang M."/>
            <person name="Wang R."/>
            <person name="Zhao Y."/>
        </authorList>
    </citation>
    <scope>NUCLEOTIDE SEQUENCE</scope>
    <source>
        <tissue evidence="2">Mixed with DoveR01_LX</tissue>
    </source>
</reference>
<name>A0A5B6Z4V3_DAVIN</name>
<dbReference type="InterPro" id="IPR013103">
    <property type="entry name" value="RVT_2"/>
</dbReference>
<dbReference type="AlphaFoldDB" id="A0A5B6Z4V3"/>
<sequence>MVTRSKAGIHKPKILYNLHVTTTPIEPQNYTEASKLPTWRAAMSEEFQALQNQGTWSLVPRPSNNPVIGCKWVFRLKKNADGSIARHKARLVAKGHLVAKGYHQTEGVDYHETFSPVVKQPTIRIMLSLALHYQWPIQQLDVANAFLHGFLHEDVFMEQPQGFQDPAYPSHVCKLRKALYGLKQAPRAWYDLFSQFLISNHFSNSVADSSLFILNEAGHTVILLVYVDDILITGSSPSLIAALIQKMATAFAIKDLGPLSYFLGIEVTRTSSGLFLSQTKYTTELLHRAGMADCKPYASPTSSKQPTTLVDPFFEDPTLYRSLVGGLQYLTVSRPDLSFAVNSACQHMHAPHQSHFTAVKRILRYVKGTLSHGLSFHNGPLSLTAFSDADWAGDRRDRRSTTGFCLFLGPNLISWSSKKQPTVARSSTEAEYRSLTYTAADLSWVRMLLQDLRVSLPSPPLLWCDNISAISLASNPVFHARTKHIEVDYHFIREKVLNKELQIHHISTLDQVADIFTKSLPSHRFQYLQSKLMVSTVPINLQEDVSISSNIT</sequence>
<feature type="domain" description="Reverse transcriptase Ty1/copia-type" evidence="1">
    <location>
        <begin position="55"/>
        <end position="301"/>
    </location>
</feature>
<evidence type="ECO:0000313" key="2">
    <source>
        <dbReference type="EMBL" id="MPA39230.1"/>
    </source>
</evidence>
<accession>A0A5B6Z4V3</accession>
<dbReference type="InterPro" id="IPR043502">
    <property type="entry name" value="DNA/RNA_pol_sf"/>
</dbReference>
<dbReference type="PANTHER" id="PTHR11439:SF455">
    <property type="entry name" value="RLK (RECEPTOR-LIKE PROTEIN KINASE) 8, PUTATIVE-RELATED"/>
    <property type="match status" value="1"/>
</dbReference>
<protein>
    <recommendedName>
        <fullName evidence="1">Reverse transcriptase Ty1/copia-type domain-containing protein</fullName>
    </recommendedName>
</protein>
<dbReference type="CDD" id="cd09272">
    <property type="entry name" value="RNase_HI_RT_Ty1"/>
    <property type="match status" value="1"/>
</dbReference>
<organism evidence="2">
    <name type="scientific">Davidia involucrata</name>
    <name type="common">Dove tree</name>
    <dbReference type="NCBI Taxonomy" id="16924"/>
    <lineage>
        <taxon>Eukaryota</taxon>
        <taxon>Viridiplantae</taxon>
        <taxon>Streptophyta</taxon>
        <taxon>Embryophyta</taxon>
        <taxon>Tracheophyta</taxon>
        <taxon>Spermatophyta</taxon>
        <taxon>Magnoliopsida</taxon>
        <taxon>eudicotyledons</taxon>
        <taxon>Gunneridae</taxon>
        <taxon>Pentapetalae</taxon>
        <taxon>asterids</taxon>
        <taxon>Cornales</taxon>
        <taxon>Nyssaceae</taxon>
        <taxon>Davidia</taxon>
    </lineage>
</organism>
<dbReference type="EMBL" id="GHES01008671">
    <property type="protein sequence ID" value="MPA39230.1"/>
    <property type="molecule type" value="Transcribed_RNA"/>
</dbReference>